<dbReference type="GO" id="GO:0006307">
    <property type="term" value="P:DNA alkylation repair"/>
    <property type="evidence" value="ECO:0007669"/>
    <property type="project" value="TreeGrafter"/>
</dbReference>
<name>A0A382AAT7_9ZZZZ</name>
<dbReference type="InterPro" id="IPR051912">
    <property type="entry name" value="Alkylbase_DNA_Glycosylase/TA"/>
</dbReference>
<dbReference type="GO" id="GO:0043916">
    <property type="term" value="F:DNA-7-methylguanine glycosylase activity"/>
    <property type="evidence" value="ECO:0007669"/>
    <property type="project" value="TreeGrafter"/>
</dbReference>
<evidence type="ECO:0000256" key="2">
    <source>
        <dbReference type="ARBA" id="ARBA00023204"/>
    </source>
</evidence>
<dbReference type="Gene3D" id="1.10.1670.40">
    <property type="match status" value="1"/>
</dbReference>
<accession>A0A382AAT7</accession>
<dbReference type="Pfam" id="PF00730">
    <property type="entry name" value="HhH-GPD"/>
    <property type="match status" value="1"/>
</dbReference>
<keyword evidence="1" id="KW-0227">DNA damage</keyword>
<reference evidence="4" key="1">
    <citation type="submission" date="2018-05" db="EMBL/GenBank/DDBJ databases">
        <authorList>
            <person name="Lanie J.A."/>
            <person name="Ng W.-L."/>
            <person name="Kazmierczak K.M."/>
            <person name="Andrzejewski T.M."/>
            <person name="Davidsen T.M."/>
            <person name="Wayne K.J."/>
            <person name="Tettelin H."/>
            <person name="Glass J.I."/>
            <person name="Rusch D."/>
            <person name="Podicherti R."/>
            <person name="Tsui H.-C.T."/>
            <person name="Winkler M.E."/>
        </authorList>
    </citation>
    <scope>NUCLEOTIDE SEQUENCE</scope>
</reference>
<dbReference type="GO" id="GO:0008725">
    <property type="term" value="F:DNA-3-methyladenine glycosylase activity"/>
    <property type="evidence" value="ECO:0007669"/>
    <property type="project" value="TreeGrafter"/>
</dbReference>
<sequence>MLKIAKQNNFNKLEDHLNKSEPIKIRISSLSFTYYLISVVVSQQLSTKAADTIWKRVHKVIEENHELVDINMLLQTAGLSQSKTRYVLGLLENKKLLEFDRQALISMPKEEFEKLLLSNYGIGPWSVQMARMFYLGDSDIFPINDLGIKHAHDKLFPEHKLDKSFYEAFKPWRTYLSLFMWNSLS</sequence>
<evidence type="ECO:0000259" key="3">
    <source>
        <dbReference type="Pfam" id="PF00730"/>
    </source>
</evidence>
<dbReference type="AlphaFoldDB" id="A0A382AAT7"/>
<protein>
    <recommendedName>
        <fullName evidence="3">HhH-GPD domain-containing protein</fullName>
    </recommendedName>
</protein>
<keyword evidence="2" id="KW-0234">DNA repair</keyword>
<dbReference type="Gene3D" id="1.10.340.30">
    <property type="entry name" value="Hypothetical protein, domain 2"/>
    <property type="match status" value="1"/>
</dbReference>
<organism evidence="4">
    <name type="scientific">marine metagenome</name>
    <dbReference type="NCBI Taxonomy" id="408172"/>
    <lineage>
        <taxon>unclassified sequences</taxon>
        <taxon>metagenomes</taxon>
        <taxon>ecological metagenomes</taxon>
    </lineage>
</organism>
<dbReference type="SUPFAM" id="SSF48150">
    <property type="entry name" value="DNA-glycosylase"/>
    <property type="match status" value="1"/>
</dbReference>
<dbReference type="PANTHER" id="PTHR43003">
    <property type="entry name" value="DNA-3-METHYLADENINE GLYCOSYLASE"/>
    <property type="match status" value="1"/>
</dbReference>
<dbReference type="GO" id="GO:0006285">
    <property type="term" value="P:base-excision repair, AP site formation"/>
    <property type="evidence" value="ECO:0007669"/>
    <property type="project" value="TreeGrafter"/>
</dbReference>
<dbReference type="InterPro" id="IPR003265">
    <property type="entry name" value="HhH-GPD_domain"/>
</dbReference>
<dbReference type="GO" id="GO:0032131">
    <property type="term" value="F:alkylated DNA binding"/>
    <property type="evidence" value="ECO:0007669"/>
    <property type="project" value="TreeGrafter"/>
</dbReference>
<evidence type="ECO:0000256" key="1">
    <source>
        <dbReference type="ARBA" id="ARBA00022763"/>
    </source>
</evidence>
<dbReference type="GO" id="GO:0032993">
    <property type="term" value="C:protein-DNA complex"/>
    <property type="evidence" value="ECO:0007669"/>
    <property type="project" value="TreeGrafter"/>
</dbReference>
<evidence type="ECO:0000313" key="4">
    <source>
        <dbReference type="EMBL" id="SVA98202.1"/>
    </source>
</evidence>
<dbReference type="InterPro" id="IPR011257">
    <property type="entry name" value="DNA_glycosylase"/>
</dbReference>
<dbReference type="PANTHER" id="PTHR43003:SF5">
    <property type="entry name" value="DNA-3-METHYLADENINE GLYCOSYLASE"/>
    <property type="match status" value="1"/>
</dbReference>
<feature type="domain" description="HhH-GPD" evidence="3">
    <location>
        <begin position="37"/>
        <end position="169"/>
    </location>
</feature>
<gene>
    <name evidence="4" type="ORF">METZ01_LOCUS151056</name>
</gene>
<dbReference type="EMBL" id="UINC01024488">
    <property type="protein sequence ID" value="SVA98202.1"/>
    <property type="molecule type" value="Genomic_DNA"/>
</dbReference>
<proteinExistence type="predicted"/>